<dbReference type="EMBL" id="BONI01000029">
    <property type="protein sequence ID" value="GIG07032.1"/>
    <property type="molecule type" value="Genomic_DNA"/>
</dbReference>
<evidence type="ECO:0000313" key="1">
    <source>
        <dbReference type="EMBL" id="GIG07032.1"/>
    </source>
</evidence>
<dbReference type="PANTHER" id="PTHR38479">
    <property type="entry name" value="LMO0824 PROTEIN"/>
    <property type="match status" value="1"/>
</dbReference>
<comment type="caution">
    <text evidence="1">The sequence shown here is derived from an EMBL/GenBank/DDBJ whole genome shotgun (WGS) entry which is preliminary data.</text>
</comment>
<reference evidence="1 2" key="1">
    <citation type="submission" date="2021-01" db="EMBL/GenBank/DDBJ databases">
        <title>Whole genome shotgun sequence of Catellatospora coxensis NBRC 107359.</title>
        <authorList>
            <person name="Komaki H."/>
            <person name="Tamura T."/>
        </authorList>
    </citation>
    <scope>NUCLEOTIDE SEQUENCE [LARGE SCALE GENOMIC DNA]</scope>
    <source>
        <strain evidence="1 2">NBRC 107359</strain>
    </source>
</reference>
<evidence type="ECO:0008006" key="3">
    <source>
        <dbReference type="Google" id="ProtNLM"/>
    </source>
</evidence>
<organism evidence="1 2">
    <name type="scientific">Catellatospora coxensis</name>
    <dbReference type="NCBI Taxonomy" id="310354"/>
    <lineage>
        <taxon>Bacteria</taxon>
        <taxon>Bacillati</taxon>
        <taxon>Actinomycetota</taxon>
        <taxon>Actinomycetes</taxon>
        <taxon>Micromonosporales</taxon>
        <taxon>Micromonosporaceae</taxon>
        <taxon>Catellatospora</taxon>
    </lineage>
</organism>
<gene>
    <name evidence="1" type="ORF">Cco03nite_37320</name>
</gene>
<sequence length="365" mass="39985">MPMAPVLSRQTLNRALLSRQLLLQRTRLPVHDAVAHLFGLQAQAPNPPYVALWNRLEDFAPGELSQLITNRRVVRISLMRSTIHLVTAEDCLALRPVLAASMERGLAAGYGKQLVGLDLDAVAAHGRELVEQRPLTWAELGALLAERFPGYEAGALAPVVRTRVPLVQVPPRGLWGSSGQAAHTSAESWLSAALAEPSAEAMVLRYLAAYGPASVRDVQAWAGVTRLKEVVERLRPRLATFRDEQGVELFDLPDAPRPDADEPAPVRLLGEFDSVLLAHADRTRIISDEHRRRIFTINGIIRATVLIGGSVAGMWRIERERGRAVLAVEPFSEFAATDRDAVISEGARLLAFTDPDTATREVQIA</sequence>
<dbReference type="Proteomes" id="UP000630887">
    <property type="component" value="Unassembled WGS sequence"/>
</dbReference>
<name>A0A8J3KQ43_9ACTN</name>
<keyword evidence="2" id="KW-1185">Reference proteome</keyword>
<evidence type="ECO:0000313" key="2">
    <source>
        <dbReference type="Proteomes" id="UP000630887"/>
    </source>
</evidence>
<accession>A0A8J3KQ43</accession>
<protein>
    <recommendedName>
        <fullName evidence="3">Winged helix DNA-binding protein</fullName>
    </recommendedName>
</protein>
<dbReference type="AlphaFoldDB" id="A0A8J3KQ43"/>
<proteinExistence type="predicted"/>
<dbReference type="PANTHER" id="PTHR38479:SF2">
    <property type="entry name" value="WINGED HELIX DNA-BINDING DOMAIN-CONTAINING PROTEIN"/>
    <property type="match status" value="1"/>
</dbReference>
<dbReference type="Pfam" id="PF06224">
    <property type="entry name" value="AlkZ-like"/>
    <property type="match status" value="1"/>
</dbReference>
<dbReference type="InterPro" id="IPR009351">
    <property type="entry name" value="AlkZ-like"/>
</dbReference>